<feature type="transmembrane region" description="Helical" evidence="1">
    <location>
        <begin position="110"/>
        <end position="132"/>
    </location>
</feature>
<dbReference type="eggNOG" id="COG4270">
    <property type="taxonomic scope" value="Bacteria"/>
</dbReference>
<dbReference type="Proteomes" id="UP000682005">
    <property type="component" value="Chromosome 1"/>
</dbReference>
<dbReference type="RefSeq" id="WP_025078452.1">
    <property type="nucleotide sequence ID" value="NZ_BAKO01000015.1"/>
</dbReference>
<keyword evidence="5" id="KW-1185">Reference proteome</keyword>
<dbReference type="EMBL" id="CP012074">
    <property type="protein sequence ID" value="AKU68656.1"/>
    <property type="molecule type" value="Genomic_DNA"/>
</dbReference>
<evidence type="ECO:0000313" key="3">
    <source>
        <dbReference type="EMBL" id="QUB86286.1"/>
    </source>
</evidence>
<reference evidence="3 5" key="2">
    <citation type="submission" date="2021-03" db="EMBL/GenBank/DDBJ databases">
        <title>Human Oral Microbial Genomes.</title>
        <authorList>
            <person name="Johnston C.D."/>
            <person name="Chen T."/>
            <person name="Dewhirst F.E."/>
        </authorList>
    </citation>
    <scope>NUCLEOTIDE SEQUENCE [LARGE SCALE GENOMIC DNA]</scope>
    <source>
        <strain evidence="3 5">W1435</strain>
    </source>
</reference>
<feature type="transmembrane region" description="Helical" evidence="1">
    <location>
        <begin position="7"/>
        <end position="26"/>
    </location>
</feature>
<name>A0A0K1NIZ2_9BACT</name>
<evidence type="ECO:0000313" key="4">
    <source>
        <dbReference type="Proteomes" id="UP000060345"/>
    </source>
</evidence>
<evidence type="ECO:0008006" key="6">
    <source>
        <dbReference type="Google" id="ProtNLM"/>
    </source>
</evidence>
<dbReference type="PANTHER" id="PTHR36974:SF1">
    <property type="entry name" value="DOXX FAMILY MEMBRANE PROTEIN"/>
    <property type="match status" value="1"/>
</dbReference>
<dbReference type="STRING" id="1236517.ADJ77_02095"/>
<keyword evidence="1" id="KW-0472">Membrane</keyword>
<keyword evidence="1" id="KW-1133">Transmembrane helix</keyword>
<feature type="transmembrane region" description="Helical" evidence="1">
    <location>
        <begin position="46"/>
        <end position="67"/>
    </location>
</feature>
<keyword evidence="1" id="KW-0812">Transmembrane</keyword>
<dbReference type="OrthoDB" id="9788974at2"/>
<organism evidence="2 4">
    <name type="scientific">Prevotella fusca JCM 17724</name>
    <dbReference type="NCBI Taxonomy" id="1236517"/>
    <lineage>
        <taxon>Bacteria</taxon>
        <taxon>Pseudomonadati</taxon>
        <taxon>Bacteroidota</taxon>
        <taxon>Bacteroidia</taxon>
        <taxon>Bacteroidales</taxon>
        <taxon>Prevotellaceae</taxon>
        <taxon>Prevotella</taxon>
    </lineage>
</organism>
<sequence length="143" mass="16420">MNKVKTIFRLLLGAFMTYAGVSHLTFNRLEFVAQVPMWLRFSDRFTDFVVLSSGVVEIALGLSMLFLYKHKAVVGALLALFFVLIFPGNLNQYFYHIDSFGLNTDSARLIRLFFQPVLIAWALWSTGGWQVCKEWISKLRSKS</sequence>
<dbReference type="PANTHER" id="PTHR36974">
    <property type="entry name" value="MEMBRANE PROTEIN-RELATED"/>
    <property type="match status" value="1"/>
</dbReference>
<gene>
    <name evidence="2" type="ORF">ADJ77_02095</name>
    <name evidence="3" type="ORF">J5A51_09240</name>
</gene>
<dbReference type="KEGG" id="pfus:ADJ77_02095"/>
<protein>
    <recommendedName>
        <fullName evidence="6">DoxX family membrane protein</fullName>
    </recommendedName>
</protein>
<dbReference type="Proteomes" id="UP000060345">
    <property type="component" value="Chromosome 1"/>
</dbReference>
<dbReference type="AlphaFoldDB" id="A0A0K1NIZ2"/>
<dbReference type="EMBL" id="CP072370">
    <property type="protein sequence ID" value="QUB86286.1"/>
    <property type="molecule type" value="Genomic_DNA"/>
</dbReference>
<reference evidence="2 4" key="1">
    <citation type="submission" date="2015-07" db="EMBL/GenBank/DDBJ databases">
        <authorList>
            <person name="Noorani M."/>
        </authorList>
    </citation>
    <scope>NUCLEOTIDE SEQUENCE [LARGE SCALE GENOMIC DNA]</scope>
    <source>
        <strain evidence="2 4">W1435</strain>
    </source>
</reference>
<feature type="transmembrane region" description="Helical" evidence="1">
    <location>
        <begin position="72"/>
        <end position="90"/>
    </location>
</feature>
<evidence type="ECO:0000256" key="1">
    <source>
        <dbReference type="SAM" id="Phobius"/>
    </source>
</evidence>
<accession>A0A0K1NIZ2</accession>
<evidence type="ECO:0000313" key="5">
    <source>
        <dbReference type="Proteomes" id="UP000682005"/>
    </source>
</evidence>
<proteinExistence type="predicted"/>
<evidence type="ECO:0000313" key="2">
    <source>
        <dbReference type="EMBL" id="AKU68656.1"/>
    </source>
</evidence>